<evidence type="ECO:0000313" key="1">
    <source>
        <dbReference type="EMBL" id="MET4636639.1"/>
    </source>
</evidence>
<sequence>MRKEGWFESGKRQCAYAGLLARRFARPGLRQDKVGVSRTEQIMPATGARRMVPELKSARLVSGSLGANAEEASIEFLSP</sequence>
<dbReference type="EMBL" id="JBEPSM010000005">
    <property type="protein sequence ID" value="MET4636639.1"/>
    <property type="molecule type" value="Genomic_DNA"/>
</dbReference>
<gene>
    <name evidence="1" type="ORF">ABIE08_004602</name>
</gene>
<organism evidence="1 2">
    <name type="scientific">Kaistia defluvii</name>
    <dbReference type="NCBI Taxonomy" id="410841"/>
    <lineage>
        <taxon>Bacteria</taxon>
        <taxon>Pseudomonadati</taxon>
        <taxon>Pseudomonadota</taxon>
        <taxon>Alphaproteobacteria</taxon>
        <taxon>Hyphomicrobiales</taxon>
        <taxon>Kaistiaceae</taxon>
        <taxon>Kaistia</taxon>
    </lineage>
</organism>
<comment type="caution">
    <text evidence="1">The sequence shown here is derived from an EMBL/GenBank/DDBJ whole genome shotgun (WGS) entry which is preliminary data.</text>
</comment>
<accession>A0ABV2R5S9</accession>
<keyword evidence="2" id="KW-1185">Reference proteome</keyword>
<dbReference type="Proteomes" id="UP001549321">
    <property type="component" value="Unassembled WGS sequence"/>
</dbReference>
<reference evidence="1 2" key="1">
    <citation type="submission" date="2024-06" db="EMBL/GenBank/DDBJ databases">
        <title>Sorghum-associated microbial communities from plants grown in Nebraska, USA.</title>
        <authorList>
            <person name="Schachtman D."/>
        </authorList>
    </citation>
    <scope>NUCLEOTIDE SEQUENCE [LARGE SCALE GENOMIC DNA]</scope>
    <source>
        <strain evidence="1 2">3207</strain>
    </source>
</reference>
<proteinExistence type="predicted"/>
<protein>
    <submittedName>
        <fullName evidence="1">Uncharacterized protein</fullName>
    </submittedName>
</protein>
<evidence type="ECO:0000313" key="2">
    <source>
        <dbReference type="Proteomes" id="UP001549321"/>
    </source>
</evidence>
<dbReference type="RefSeq" id="WP_354554349.1">
    <property type="nucleotide sequence ID" value="NZ_JBEPSM010000005.1"/>
</dbReference>
<name>A0ABV2R5S9_9HYPH</name>